<evidence type="ECO:0000313" key="4">
    <source>
        <dbReference type="Proteomes" id="UP000248790"/>
    </source>
</evidence>
<accession>A0A327WQD2</accession>
<dbReference type="Pfam" id="PF04773">
    <property type="entry name" value="FecR"/>
    <property type="match status" value="1"/>
</dbReference>
<keyword evidence="1" id="KW-0472">Membrane</keyword>
<proteinExistence type="predicted"/>
<dbReference type="InterPro" id="IPR012373">
    <property type="entry name" value="Ferrdict_sens_TM"/>
</dbReference>
<dbReference type="PANTHER" id="PTHR30273:SF2">
    <property type="entry name" value="PROTEIN FECR"/>
    <property type="match status" value="1"/>
</dbReference>
<evidence type="ECO:0000259" key="2">
    <source>
        <dbReference type="Pfam" id="PF04773"/>
    </source>
</evidence>
<dbReference type="Proteomes" id="UP000248790">
    <property type="component" value="Unassembled WGS sequence"/>
</dbReference>
<organism evidence="3 4">
    <name type="scientific">Larkinella arboricola</name>
    <dbReference type="NCBI Taxonomy" id="643671"/>
    <lineage>
        <taxon>Bacteria</taxon>
        <taxon>Pseudomonadati</taxon>
        <taxon>Bacteroidota</taxon>
        <taxon>Cytophagia</taxon>
        <taxon>Cytophagales</taxon>
        <taxon>Spirosomataceae</taxon>
        <taxon>Larkinella</taxon>
    </lineage>
</organism>
<dbReference type="RefSeq" id="WP_111630306.1">
    <property type="nucleotide sequence ID" value="NZ_QLMC01000005.1"/>
</dbReference>
<dbReference type="InterPro" id="IPR006860">
    <property type="entry name" value="FecR"/>
</dbReference>
<protein>
    <submittedName>
        <fullName evidence="3">FecR family protein</fullName>
    </submittedName>
</protein>
<feature type="domain" description="FecR protein" evidence="2">
    <location>
        <begin position="122"/>
        <end position="217"/>
    </location>
</feature>
<dbReference type="Gene3D" id="2.60.120.1440">
    <property type="match status" value="1"/>
</dbReference>
<dbReference type="PANTHER" id="PTHR30273">
    <property type="entry name" value="PERIPLASMIC SIGNAL SENSOR AND SIGMA FACTOR ACTIVATOR FECR-RELATED"/>
    <property type="match status" value="1"/>
</dbReference>
<name>A0A327WQD2_LARAB</name>
<dbReference type="AlphaFoldDB" id="A0A327WQD2"/>
<dbReference type="EMBL" id="QLMC01000005">
    <property type="protein sequence ID" value="RAJ94424.1"/>
    <property type="molecule type" value="Genomic_DNA"/>
</dbReference>
<feature type="transmembrane region" description="Helical" evidence="1">
    <location>
        <begin position="97"/>
        <end position="115"/>
    </location>
</feature>
<evidence type="ECO:0000313" key="3">
    <source>
        <dbReference type="EMBL" id="RAJ94424.1"/>
    </source>
</evidence>
<evidence type="ECO:0000256" key="1">
    <source>
        <dbReference type="SAM" id="Phobius"/>
    </source>
</evidence>
<keyword evidence="4" id="KW-1185">Reference proteome</keyword>
<keyword evidence="1" id="KW-1133">Transmembrane helix</keyword>
<sequence length="331" mass="37825">MQFEDYKTDDFLMDDSFVAYRTRSNSAAVAFWTEWQRGLPPNLAEFREAERLFDVLSGNRPELEQSLEELKGLIADREKTRAVDWQPKRKGFWRGRWLLAACVLLVCGLGGYWLWQNQPVSYETAYGEQRVVPLPDGSQVTLNSHSRLTFRRNWSAAENREVTLDGEGFFVVRHLATNAPFRVLTADAFRVEVLGTEFTMTHRDRLQRVVLHEGKVQVSGAADGKILELRPGQLAERDTRTGQLSQRTALPERYNAWLRNQLSFDGATLPEAVRQIEEQFGVQIRLAPGADAGRRFTGILPMKNPDHLINIVAKYNGLTVRREADAYVLTR</sequence>
<gene>
    <name evidence="3" type="ORF">LX87_04311</name>
</gene>
<dbReference type="PIRSF" id="PIRSF018266">
    <property type="entry name" value="FecR"/>
    <property type="match status" value="1"/>
</dbReference>
<comment type="caution">
    <text evidence="3">The sequence shown here is derived from an EMBL/GenBank/DDBJ whole genome shotgun (WGS) entry which is preliminary data.</text>
</comment>
<dbReference type="Gene3D" id="3.55.50.30">
    <property type="match status" value="1"/>
</dbReference>
<dbReference type="GO" id="GO:0016989">
    <property type="term" value="F:sigma factor antagonist activity"/>
    <property type="evidence" value="ECO:0007669"/>
    <property type="project" value="TreeGrafter"/>
</dbReference>
<dbReference type="OrthoDB" id="923517at2"/>
<keyword evidence="1" id="KW-0812">Transmembrane</keyword>
<reference evidence="3 4" key="1">
    <citation type="submission" date="2018-06" db="EMBL/GenBank/DDBJ databases">
        <title>Genomic Encyclopedia of Archaeal and Bacterial Type Strains, Phase II (KMG-II): from individual species to whole genera.</title>
        <authorList>
            <person name="Goeker M."/>
        </authorList>
    </citation>
    <scope>NUCLEOTIDE SEQUENCE [LARGE SCALE GENOMIC DNA]</scope>
    <source>
        <strain evidence="3 4">DSM 21851</strain>
    </source>
</reference>